<dbReference type="PANTHER" id="PTHR45436">
    <property type="entry name" value="SENSOR HISTIDINE KINASE YKOH"/>
    <property type="match status" value="1"/>
</dbReference>
<evidence type="ECO:0000256" key="2">
    <source>
        <dbReference type="ARBA" id="ARBA00004370"/>
    </source>
</evidence>
<keyword evidence="15" id="KW-0067">ATP-binding</keyword>
<dbReference type="Proteomes" id="UP000186806">
    <property type="component" value="Unassembled WGS sequence"/>
</dbReference>
<dbReference type="CDD" id="cd06225">
    <property type="entry name" value="HAMP"/>
    <property type="match status" value="1"/>
</dbReference>
<dbReference type="Pfam" id="PF00672">
    <property type="entry name" value="HAMP"/>
    <property type="match status" value="1"/>
</dbReference>
<reference evidence="15 16" key="1">
    <citation type="submission" date="2016-12" db="EMBL/GenBank/DDBJ databases">
        <title>Draft genome sequences of strains Salinicola socius SMB35, Salinicola sp. MH3R3-1 and Chromohalobacter sp. SMB17 from the Verkhnekamsk potash mining region of Russia.</title>
        <authorList>
            <person name="Mavrodi D.V."/>
            <person name="Olsson B.E."/>
            <person name="Korsakova E.S."/>
            <person name="Pyankova A."/>
            <person name="Mavrodi O.V."/>
            <person name="Plotnikova E.G."/>
        </authorList>
    </citation>
    <scope>NUCLEOTIDE SEQUENCE [LARGE SCALE GENOMIC DNA]</scope>
    <source>
        <strain evidence="15 16">SMB17</strain>
    </source>
</reference>
<evidence type="ECO:0000256" key="10">
    <source>
        <dbReference type="ARBA" id="ARBA00023136"/>
    </source>
</evidence>
<keyword evidence="16" id="KW-1185">Reference proteome</keyword>
<dbReference type="GO" id="GO:0005524">
    <property type="term" value="F:ATP binding"/>
    <property type="evidence" value="ECO:0007669"/>
    <property type="project" value="UniProtKB-KW"/>
</dbReference>
<evidence type="ECO:0000313" key="16">
    <source>
        <dbReference type="Proteomes" id="UP000186806"/>
    </source>
</evidence>
<organism evidence="15 16">
    <name type="scientific">Chromohalobacter japonicus</name>
    <dbReference type="NCBI Taxonomy" id="223900"/>
    <lineage>
        <taxon>Bacteria</taxon>
        <taxon>Pseudomonadati</taxon>
        <taxon>Pseudomonadota</taxon>
        <taxon>Gammaproteobacteria</taxon>
        <taxon>Oceanospirillales</taxon>
        <taxon>Halomonadaceae</taxon>
        <taxon>Chromohalobacter</taxon>
    </lineage>
</organism>
<evidence type="ECO:0000256" key="5">
    <source>
        <dbReference type="ARBA" id="ARBA00022679"/>
    </source>
</evidence>
<dbReference type="PROSITE" id="PS50885">
    <property type="entry name" value="HAMP"/>
    <property type="match status" value="1"/>
</dbReference>
<dbReference type="Gene3D" id="3.30.565.10">
    <property type="entry name" value="Histidine kinase-like ATPase, C-terminal domain"/>
    <property type="match status" value="1"/>
</dbReference>
<dbReference type="RefSeq" id="WP_075369448.1">
    <property type="nucleotide sequence ID" value="NZ_MSDQ01000027.1"/>
</dbReference>
<dbReference type="InterPro" id="IPR004358">
    <property type="entry name" value="Sig_transdc_His_kin-like_C"/>
</dbReference>
<dbReference type="Gene3D" id="1.10.287.130">
    <property type="match status" value="1"/>
</dbReference>
<comment type="caution">
    <text evidence="15">The sequence shown here is derived from an EMBL/GenBank/DDBJ whole genome shotgun (WGS) entry which is preliminary data.</text>
</comment>
<dbReference type="GO" id="GO:0005886">
    <property type="term" value="C:plasma membrane"/>
    <property type="evidence" value="ECO:0007669"/>
    <property type="project" value="TreeGrafter"/>
</dbReference>
<evidence type="ECO:0000256" key="11">
    <source>
        <dbReference type="SAM" id="MobiDB-lite"/>
    </source>
</evidence>
<dbReference type="PROSITE" id="PS50109">
    <property type="entry name" value="HIS_KIN"/>
    <property type="match status" value="1"/>
</dbReference>
<keyword evidence="8 12" id="KW-1133">Transmembrane helix</keyword>
<evidence type="ECO:0000256" key="6">
    <source>
        <dbReference type="ARBA" id="ARBA00022692"/>
    </source>
</evidence>
<evidence type="ECO:0000259" key="13">
    <source>
        <dbReference type="PROSITE" id="PS50109"/>
    </source>
</evidence>
<dbReference type="GO" id="GO:0004673">
    <property type="term" value="F:protein histidine kinase activity"/>
    <property type="evidence" value="ECO:0007669"/>
    <property type="project" value="UniProtKB-EC"/>
</dbReference>
<dbReference type="PANTHER" id="PTHR45436:SF5">
    <property type="entry name" value="SENSOR HISTIDINE KINASE TRCS"/>
    <property type="match status" value="1"/>
</dbReference>
<dbReference type="AlphaFoldDB" id="A0A1Q8TBE5"/>
<dbReference type="InterPro" id="IPR050428">
    <property type="entry name" value="TCS_sensor_his_kinase"/>
</dbReference>
<comment type="subcellular location">
    <subcellularLocation>
        <location evidence="2">Membrane</location>
    </subcellularLocation>
</comment>
<dbReference type="InterPro" id="IPR003594">
    <property type="entry name" value="HATPase_dom"/>
</dbReference>
<keyword evidence="4" id="KW-0597">Phosphoprotein</keyword>
<feature type="domain" description="HAMP" evidence="14">
    <location>
        <begin position="193"/>
        <end position="245"/>
    </location>
</feature>
<feature type="compositionally biased region" description="Basic and acidic residues" evidence="11">
    <location>
        <begin position="394"/>
        <end position="411"/>
    </location>
</feature>
<dbReference type="EC" id="2.7.13.3" evidence="3"/>
<feature type="domain" description="Histidine kinase" evidence="13">
    <location>
        <begin position="253"/>
        <end position="452"/>
    </location>
</feature>
<sequence>MRRRPWRQRLARTSIRARLLIASLLLVMVALPLAGTGLAYNFRDSVTTAFDDRLESLLNVLLAGVQLDPQSNELSMTRSLGDPRFGRVFSGWYWQVSDDDGQTLTSRSLWDQRLPIDNATGVTVREVEGPRGVVLRVIERDIRLPGHAETLHVSVAASREELDTEVARFEWLLGLSLLALGALLLVGLAVQIRWGLAPLRRMHTNLRAVESGDADSLETHFLPDELARLARAMNGVLERDRRLIERGRNAAGNLAHALKTPVSVLTTLAERFPPDTRDRLRGELGRIDDAVRHHLARASAAGGVVLAGKVDAAQTLAPVLEGLTRMGQRRGIQLTQSLADDLKVRMEAQDLQELVGNLLENALRWADSQVTVSLHPQAAGVELLIEDDGPGMSEEQRDAALTRGSRLDERRSGSGLGLAIVEDLMTLYGGQLTLSRASLGGLAAHVWLPASPVAPSGIES</sequence>
<evidence type="ECO:0000256" key="12">
    <source>
        <dbReference type="SAM" id="Phobius"/>
    </source>
</evidence>
<name>A0A1Q8TBE5_9GAMM</name>
<evidence type="ECO:0000256" key="9">
    <source>
        <dbReference type="ARBA" id="ARBA00023012"/>
    </source>
</evidence>
<keyword evidence="5" id="KW-0808">Transferase</keyword>
<evidence type="ECO:0000256" key="4">
    <source>
        <dbReference type="ARBA" id="ARBA00022553"/>
    </source>
</evidence>
<gene>
    <name evidence="15" type="ORF">BTW10_11060</name>
</gene>
<accession>A0A1Q8TBE5</accession>
<feature type="region of interest" description="Disordered" evidence="11">
    <location>
        <begin position="387"/>
        <end position="411"/>
    </location>
</feature>
<dbReference type="PRINTS" id="PR00344">
    <property type="entry name" value="BCTRLSENSOR"/>
</dbReference>
<dbReference type="InterPro" id="IPR005467">
    <property type="entry name" value="His_kinase_dom"/>
</dbReference>
<dbReference type="EMBL" id="MSDQ01000027">
    <property type="protein sequence ID" value="OLO11010.1"/>
    <property type="molecule type" value="Genomic_DNA"/>
</dbReference>
<keyword evidence="9" id="KW-0902">Two-component regulatory system</keyword>
<keyword evidence="15" id="KW-0547">Nucleotide-binding</keyword>
<keyword evidence="6 12" id="KW-0812">Transmembrane</keyword>
<dbReference type="GO" id="GO:0000160">
    <property type="term" value="P:phosphorelay signal transduction system"/>
    <property type="evidence" value="ECO:0007669"/>
    <property type="project" value="UniProtKB-KW"/>
</dbReference>
<dbReference type="SMART" id="SM00387">
    <property type="entry name" value="HATPase_c"/>
    <property type="match status" value="1"/>
</dbReference>
<dbReference type="InterPro" id="IPR003660">
    <property type="entry name" value="HAMP_dom"/>
</dbReference>
<evidence type="ECO:0000313" key="15">
    <source>
        <dbReference type="EMBL" id="OLO11010.1"/>
    </source>
</evidence>
<dbReference type="InterPro" id="IPR036890">
    <property type="entry name" value="HATPase_C_sf"/>
</dbReference>
<dbReference type="STRING" id="223900.GCA_000821045_00322"/>
<protein>
    <recommendedName>
        <fullName evidence="3">histidine kinase</fullName>
        <ecNumber evidence="3">2.7.13.3</ecNumber>
    </recommendedName>
</protein>
<keyword evidence="10 12" id="KW-0472">Membrane</keyword>
<keyword evidence="7" id="KW-0418">Kinase</keyword>
<dbReference type="SUPFAM" id="SSF55874">
    <property type="entry name" value="ATPase domain of HSP90 chaperone/DNA topoisomerase II/histidine kinase"/>
    <property type="match status" value="1"/>
</dbReference>
<evidence type="ECO:0000256" key="1">
    <source>
        <dbReference type="ARBA" id="ARBA00000085"/>
    </source>
</evidence>
<proteinExistence type="predicted"/>
<dbReference type="Pfam" id="PF02518">
    <property type="entry name" value="HATPase_c"/>
    <property type="match status" value="1"/>
</dbReference>
<evidence type="ECO:0000256" key="7">
    <source>
        <dbReference type="ARBA" id="ARBA00022777"/>
    </source>
</evidence>
<evidence type="ECO:0000256" key="8">
    <source>
        <dbReference type="ARBA" id="ARBA00022989"/>
    </source>
</evidence>
<evidence type="ECO:0000259" key="14">
    <source>
        <dbReference type="PROSITE" id="PS50885"/>
    </source>
</evidence>
<feature type="transmembrane region" description="Helical" evidence="12">
    <location>
        <begin position="171"/>
        <end position="192"/>
    </location>
</feature>
<comment type="catalytic activity">
    <reaction evidence="1">
        <text>ATP + protein L-histidine = ADP + protein N-phospho-L-histidine.</text>
        <dbReference type="EC" id="2.7.13.3"/>
    </reaction>
</comment>
<evidence type="ECO:0000256" key="3">
    <source>
        <dbReference type="ARBA" id="ARBA00012438"/>
    </source>
</evidence>